<evidence type="ECO:0000259" key="8">
    <source>
        <dbReference type="Pfam" id="PF13844"/>
    </source>
</evidence>
<dbReference type="InterPro" id="IPR029489">
    <property type="entry name" value="OGT/SEC/SPY_C"/>
</dbReference>
<evidence type="ECO:0000256" key="2">
    <source>
        <dbReference type="ARBA" id="ARBA00005386"/>
    </source>
</evidence>
<dbReference type="Gene3D" id="3.40.50.11380">
    <property type="match status" value="1"/>
</dbReference>
<dbReference type="Gene3D" id="3.40.50.2000">
    <property type="entry name" value="Glycogen Phosphorylase B"/>
    <property type="match status" value="1"/>
</dbReference>
<comment type="similarity">
    <text evidence="2">Belongs to the glycosyltransferase 41 family. O-GlcNAc transferase subfamily.</text>
</comment>
<keyword evidence="6" id="KW-0677">Repeat</keyword>
<keyword evidence="5 9" id="KW-0808">Transferase</keyword>
<evidence type="ECO:0000256" key="4">
    <source>
        <dbReference type="ARBA" id="ARBA00022676"/>
    </source>
</evidence>
<dbReference type="InterPro" id="IPR011990">
    <property type="entry name" value="TPR-like_helical_dom_sf"/>
</dbReference>
<evidence type="ECO:0000256" key="1">
    <source>
        <dbReference type="ARBA" id="ARBA00004922"/>
    </source>
</evidence>
<evidence type="ECO:0000256" key="7">
    <source>
        <dbReference type="ARBA" id="ARBA00022803"/>
    </source>
</evidence>
<accession>A0A7C9MM38</accession>
<dbReference type="Proteomes" id="UP000482487">
    <property type="component" value="Unassembled WGS sequence"/>
</dbReference>
<keyword evidence="10" id="KW-1185">Reference proteome</keyword>
<dbReference type="Pfam" id="PF13844">
    <property type="entry name" value="Glyco_transf_41"/>
    <property type="match status" value="2"/>
</dbReference>
<dbReference type="OrthoDB" id="5503541at2"/>
<evidence type="ECO:0000313" key="10">
    <source>
        <dbReference type="Proteomes" id="UP000482487"/>
    </source>
</evidence>
<organism evidence="9 10">
    <name type="scientific">Solidesulfovibrio aerotolerans</name>
    <dbReference type="NCBI Taxonomy" id="295255"/>
    <lineage>
        <taxon>Bacteria</taxon>
        <taxon>Pseudomonadati</taxon>
        <taxon>Thermodesulfobacteriota</taxon>
        <taxon>Desulfovibrionia</taxon>
        <taxon>Desulfovibrionales</taxon>
        <taxon>Desulfovibrionaceae</taxon>
        <taxon>Solidesulfovibrio</taxon>
    </lineage>
</organism>
<name>A0A7C9MM38_9BACT</name>
<proteinExistence type="inferred from homology"/>
<sequence length="671" mass="74152">MSNDVLSPALIQAMVGHMSVPDLIRAAETFKNSGQAASVEAAYAAWIGANPADGLLYAVLFNYSVVLSDAGKLEAAQQCLEQAVGLAPDFMPAYINLGRIYERQGKIGPAIVQWSAALAKMAAITGTAVAHKTTALNQSARTLEAVNQDETAEAMLRESLELDRSQREVVQHLVALRQRQGEWPVLVASERVDRSVLLKGMSPLSAAAYTDDPLWQLALADHYNKCDVGTPAEALTDWPLARDHNGPLRIGYLSSDLREHAVGYLMTEILGLHERSQVEVFVYYCGIEAQDALQQHFQQTADHWVAISGLDDAAAARRIAQDGIQILVDLNGYTRDARLQLVALHPAPVIVNWLGYPGTMASPYHHYLIADDWIIPQTHEVYYSEKVVRLPCYQPSNRTRSVAADRPSRSEAGLPEEGMVYCCFNGSHKIHRFTFDRWLKILASVPGSVLWLLASAESTAKRLREYAAQQGIDPQRLVFAEKAANPVHLARYPLADLFLDTTPYGAHTTASDALWSGVPVLTLSGRSFASRVCGSLVRAAGLEELICATAQEYVERAVAFGKDRASLAPLRERLRSGRESCLLFDMPQLVRGLEALYQDMWRACKQGELPRPDLANLDVYLEIGNQADHEGSEVQGRADYHGWWLERLAARHRLRPFPPDRRLATDPALFA</sequence>
<evidence type="ECO:0000256" key="6">
    <source>
        <dbReference type="ARBA" id="ARBA00022737"/>
    </source>
</evidence>
<dbReference type="Gene3D" id="1.25.40.10">
    <property type="entry name" value="Tetratricopeptide repeat domain"/>
    <property type="match status" value="1"/>
</dbReference>
<keyword evidence="7" id="KW-0802">TPR repeat</keyword>
<feature type="domain" description="O-GlcNAc transferase C-terminal" evidence="8">
    <location>
        <begin position="408"/>
        <end position="589"/>
    </location>
</feature>
<evidence type="ECO:0000256" key="5">
    <source>
        <dbReference type="ARBA" id="ARBA00022679"/>
    </source>
</evidence>
<dbReference type="PANTHER" id="PTHR44998:SF1">
    <property type="entry name" value="UDP-N-ACETYLGLUCOSAMINE--PEPTIDE N-ACETYLGLUCOSAMINYLTRANSFERASE 110 KDA SUBUNIT"/>
    <property type="match status" value="1"/>
</dbReference>
<dbReference type="AlphaFoldDB" id="A0A7C9MM38"/>
<dbReference type="EMBL" id="WVUD01000028">
    <property type="protein sequence ID" value="MYL84273.1"/>
    <property type="molecule type" value="Genomic_DNA"/>
</dbReference>
<evidence type="ECO:0000313" key="9">
    <source>
        <dbReference type="EMBL" id="MYL84273.1"/>
    </source>
</evidence>
<reference evidence="9 10" key="1">
    <citation type="submission" date="2020-01" db="EMBL/GenBank/DDBJ databases">
        <title>Genome sequence of Desulfovibrio aerotolerans DSM 16695(T).</title>
        <authorList>
            <person name="Karnachuk O."/>
            <person name="Avakyan M."/>
            <person name="Mardanov A."/>
            <person name="Kadnikov V."/>
            <person name="Ravin N."/>
        </authorList>
    </citation>
    <scope>NUCLEOTIDE SEQUENCE [LARGE SCALE GENOMIC DNA]</scope>
    <source>
        <strain evidence="9 10">DSM 16695</strain>
    </source>
</reference>
<feature type="domain" description="O-GlcNAc transferase C-terminal" evidence="8">
    <location>
        <begin position="244"/>
        <end position="391"/>
    </location>
</feature>
<dbReference type="SMART" id="SM00028">
    <property type="entry name" value="TPR"/>
    <property type="match status" value="3"/>
</dbReference>
<dbReference type="EC" id="2.4.1.255" evidence="3"/>
<evidence type="ECO:0000256" key="3">
    <source>
        <dbReference type="ARBA" id="ARBA00011970"/>
    </source>
</evidence>
<dbReference type="PANTHER" id="PTHR44998">
    <property type="match status" value="1"/>
</dbReference>
<dbReference type="RefSeq" id="WP_160962140.1">
    <property type="nucleotide sequence ID" value="NZ_WVUD01000028.1"/>
</dbReference>
<gene>
    <name evidence="9" type="ORF">GTA51_14165</name>
</gene>
<dbReference type="InterPro" id="IPR019734">
    <property type="entry name" value="TPR_rpt"/>
</dbReference>
<protein>
    <recommendedName>
        <fullName evidence="3">protein O-GlcNAc transferase</fullName>
        <ecNumber evidence="3">2.4.1.255</ecNumber>
    </recommendedName>
</protein>
<comment type="caution">
    <text evidence="9">The sequence shown here is derived from an EMBL/GenBank/DDBJ whole genome shotgun (WGS) entry which is preliminary data.</text>
</comment>
<keyword evidence="4" id="KW-0328">Glycosyltransferase</keyword>
<comment type="pathway">
    <text evidence="1">Protein modification; protein glycosylation.</text>
</comment>
<dbReference type="SUPFAM" id="SSF48452">
    <property type="entry name" value="TPR-like"/>
    <property type="match status" value="1"/>
</dbReference>
<dbReference type="Pfam" id="PF13181">
    <property type="entry name" value="TPR_8"/>
    <property type="match status" value="1"/>
</dbReference>
<dbReference type="GO" id="GO:0097363">
    <property type="term" value="F:protein O-acetylglucosaminyltransferase activity"/>
    <property type="evidence" value="ECO:0007669"/>
    <property type="project" value="UniProtKB-EC"/>
</dbReference>